<gene>
    <name evidence="2" type="ORF">AAFF_G00248960</name>
</gene>
<feature type="region of interest" description="Disordered" evidence="1">
    <location>
        <begin position="18"/>
        <end position="99"/>
    </location>
</feature>
<keyword evidence="3" id="KW-1185">Reference proteome</keyword>
<feature type="compositionally biased region" description="Polar residues" evidence="1">
    <location>
        <begin position="88"/>
        <end position="99"/>
    </location>
</feature>
<dbReference type="AlphaFoldDB" id="A0AAD7RDD3"/>
<evidence type="ECO:0000313" key="3">
    <source>
        <dbReference type="Proteomes" id="UP001221898"/>
    </source>
</evidence>
<organism evidence="2 3">
    <name type="scientific">Aldrovandia affinis</name>
    <dbReference type="NCBI Taxonomy" id="143900"/>
    <lineage>
        <taxon>Eukaryota</taxon>
        <taxon>Metazoa</taxon>
        <taxon>Chordata</taxon>
        <taxon>Craniata</taxon>
        <taxon>Vertebrata</taxon>
        <taxon>Euteleostomi</taxon>
        <taxon>Actinopterygii</taxon>
        <taxon>Neopterygii</taxon>
        <taxon>Teleostei</taxon>
        <taxon>Notacanthiformes</taxon>
        <taxon>Halosauridae</taxon>
        <taxon>Aldrovandia</taxon>
    </lineage>
</organism>
<proteinExistence type="predicted"/>
<evidence type="ECO:0000313" key="2">
    <source>
        <dbReference type="EMBL" id="KAJ8378025.1"/>
    </source>
</evidence>
<name>A0AAD7RDD3_9TELE</name>
<reference evidence="2" key="1">
    <citation type="journal article" date="2023" name="Science">
        <title>Genome structures resolve the early diversification of teleost fishes.</title>
        <authorList>
            <person name="Parey E."/>
            <person name="Louis A."/>
            <person name="Montfort J."/>
            <person name="Bouchez O."/>
            <person name="Roques C."/>
            <person name="Iampietro C."/>
            <person name="Lluch J."/>
            <person name="Castinel A."/>
            <person name="Donnadieu C."/>
            <person name="Desvignes T."/>
            <person name="Floi Bucao C."/>
            <person name="Jouanno E."/>
            <person name="Wen M."/>
            <person name="Mejri S."/>
            <person name="Dirks R."/>
            <person name="Jansen H."/>
            <person name="Henkel C."/>
            <person name="Chen W.J."/>
            <person name="Zahm M."/>
            <person name="Cabau C."/>
            <person name="Klopp C."/>
            <person name="Thompson A.W."/>
            <person name="Robinson-Rechavi M."/>
            <person name="Braasch I."/>
            <person name="Lecointre G."/>
            <person name="Bobe J."/>
            <person name="Postlethwait J.H."/>
            <person name="Berthelot C."/>
            <person name="Roest Crollius H."/>
            <person name="Guiguen Y."/>
        </authorList>
    </citation>
    <scope>NUCLEOTIDE SEQUENCE</scope>
    <source>
        <strain evidence="2">NC1722</strain>
    </source>
</reference>
<comment type="caution">
    <text evidence="2">The sequence shown here is derived from an EMBL/GenBank/DDBJ whole genome shotgun (WGS) entry which is preliminary data.</text>
</comment>
<protein>
    <submittedName>
        <fullName evidence="2">Uncharacterized protein</fullName>
    </submittedName>
</protein>
<dbReference type="Proteomes" id="UP001221898">
    <property type="component" value="Unassembled WGS sequence"/>
</dbReference>
<accession>A0AAD7RDD3</accession>
<evidence type="ECO:0000256" key="1">
    <source>
        <dbReference type="SAM" id="MobiDB-lite"/>
    </source>
</evidence>
<feature type="compositionally biased region" description="Basic and acidic residues" evidence="1">
    <location>
        <begin position="56"/>
        <end position="66"/>
    </location>
</feature>
<sequence length="99" mass="10542">MLAGAANLCERVLAPLGCGYREPGRGPCAGTTEPPRFPKENPHKSLKSRRSLARSEAARARARDTCSDPCHSGTRQRVRGSAHPDTPAVSSSAARTNFV</sequence>
<dbReference type="EMBL" id="JAINUG010000333">
    <property type="protein sequence ID" value="KAJ8378025.1"/>
    <property type="molecule type" value="Genomic_DNA"/>
</dbReference>